<evidence type="ECO:0000313" key="5">
    <source>
        <dbReference type="EMBL" id="NYD73356.1"/>
    </source>
</evidence>
<name>A0A852SW73_9MICO</name>
<proteinExistence type="inferred from homology"/>
<dbReference type="Proteomes" id="UP000589620">
    <property type="component" value="Unassembled WGS sequence"/>
</dbReference>
<organism evidence="5 6">
    <name type="scientific">Leifsonia soli</name>
    <dbReference type="NCBI Taxonomy" id="582665"/>
    <lineage>
        <taxon>Bacteria</taxon>
        <taxon>Bacillati</taxon>
        <taxon>Actinomycetota</taxon>
        <taxon>Actinomycetes</taxon>
        <taxon>Micrococcales</taxon>
        <taxon>Microbacteriaceae</taxon>
        <taxon>Leifsonia</taxon>
    </lineage>
</organism>
<feature type="region of interest" description="Disordered" evidence="2">
    <location>
        <begin position="1"/>
        <end position="20"/>
    </location>
</feature>
<accession>A0A852SW73</accession>
<dbReference type="EMBL" id="JACCBJ010000001">
    <property type="protein sequence ID" value="NYD73356.1"/>
    <property type="molecule type" value="Genomic_DNA"/>
</dbReference>
<feature type="transmembrane region" description="Helical" evidence="3">
    <location>
        <begin position="30"/>
        <end position="55"/>
    </location>
</feature>
<evidence type="ECO:0000256" key="3">
    <source>
        <dbReference type="SAM" id="Phobius"/>
    </source>
</evidence>
<dbReference type="PANTHER" id="PTHR33392:SF6">
    <property type="entry name" value="POLYISOPRENYL-TEICHOIC ACID--PEPTIDOGLYCAN TEICHOIC ACID TRANSFERASE TAGU"/>
    <property type="match status" value="1"/>
</dbReference>
<evidence type="ECO:0000313" key="6">
    <source>
        <dbReference type="Proteomes" id="UP000589620"/>
    </source>
</evidence>
<feature type="compositionally biased region" description="Polar residues" evidence="2">
    <location>
        <begin position="421"/>
        <end position="438"/>
    </location>
</feature>
<evidence type="ECO:0000256" key="1">
    <source>
        <dbReference type="ARBA" id="ARBA00006068"/>
    </source>
</evidence>
<feature type="compositionally biased region" description="Basic and acidic residues" evidence="2">
    <location>
        <begin position="1"/>
        <end position="18"/>
    </location>
</feature>
<dbReference type="InterPro" id="IPR050922">
    <property type="entry name" value="LytR/CpsA/Psr_CW_biosynth"/>
</dbReference>
<dbReference type="RefSeq" id="WP_246297990.1">
    <property type="nucleotide sequence ID" value="NZ_BAAAPX010000001.1"/>
</dbReference>
<feature type="compositionally biased region" description="Low complexity" evidence="2">
    <location>
        <begin position="377"/>
        <end position="416"/>
    </location>
</feature>
<comment type="similarity">
    <text evidence="1">Belongs to the LytR/CpsA/Psr (LCP) family.</text>
</comment>
<gene>
    <name evidence="5" type="ORF">BJ963_000875</name>
</gene>
<evidence type="ECO:0000256" key="2">
    <source>
        <dbReference type="SAM" id="MobiDB-lite"/>
    </source>
</evidence>
<sequence>MTDLPRRHQRARGPEGVRHGRLPRRRAGIAVLKVLAGALVVAVVSIGSVAAYAVWDVTRSIKTGVHLQALPGQTPIPQDIPNVGALPGGVNLLLAGTDSRSDLGGIYNSADEQDASSGAGNNDVTMLLHIAQDHKSMMVVSFPRDLMVRIPDCPGPNGGTIDGSSYAQFNTALSRGGLNCVVATVSKMTGLSIPFAAVINFNGVSAMSDAVGGVTVCLASPVTDKYTNPPLDLPAGQNTIVGDVALSFLRSRHGVGDGSDLGRISNQQVFLSALARKVVDGGVLSNPVQLYALAKAAVSNITPSDTLTNPTTLVQIALALKDTGLQNMVFVQYPAVTDPDNPNRVVPQVSAANALNQALVNDQPVKLTGSTGRAAEDPTATASPAPDAGGQPSPATPGTPAAPATPGATDPAAGAAVELPSTITGQTAAQQTCTKGND</sequence>
<protein>
    <submittedName>
        <fullName evidence="5">LCP family protein required for cell wall assembly</fullName>
    </submittedName>
</protein>
<feature type="domain" description="Cell envelope-related transcriptional attenuator" evidence="4">
    <location>
        <begin position="121"/>
        <end position="278"/>
    </location>
</feature>
<reference evidence="5 6" key="1">
    <citation type="submission" date="2020-07" db="EMBL/GenBank/DDBJ databases">
        <title>Sequencing the genomes of 1000 actinobacteria strains.</title>
        <authorList>
            <person name="Klenk H.-P."/>
        </authorList>
    </citation>
    <scope>NUCLEOTIDE SEQUENCE [LARGE SCALE GENOMIC DNA]</scope>
    <source>
        <strain evidence="5 6">DSM 23871</strain>
    </source>
</reference>
<dbReference type="Pfam" id="PF03816">
    <property type="entry name" value="LytR_cpsA_psr"/>
    <property type="match status" value="1"/>
</dbReference>
<keyword evidence="3" id="KW-0472">Membrane</keyword>
<comment type="caution">
    <text evidence="5">The sequence shown here is derived from an EMBL/GenBank/DDBJ whole genome shotgun (WGS) entry which is preliminary data.</text>
</comment>
<dbReference type="PANTHER" id="PTHR33392">
    <property type="entry name" value="POLYISOPRENYL-TEICHOIC ACID--PEPTIDOGLYCAN TEICHOIC ACID TRANSFERASE TAGU"/>
    <property type="match status" value="1"/>
</dbReference>
<keyword evidence="3" id="KW-1133">Transmembrane helix</keyword>
<dbReference type="AlphaFoldDB" id="A0A852SW73"/>
<feature type="region of interest" description="Disordered" evidence="2">
    <location>
        <begin position="368"/>
        <end position="438"/>
    </location>
</feature>
<evidence type="ECO:0000259" key="4">
    <source>
        <dbReference type="Pfam" id="PF03816"/>
    </source>
</evidence>
<keyword evidence="3" id="KW-0812">Transmembrane</keyword>
<dbReference type="InterPro" id="IPR004474">
    <property type="entry name" value="LytR_CpsA_psr"/>
</dbReference>
<dbReference type="NCBIfam" id="TIGR00350">
    <property type="entry name" value="lytR_cpsA_psr"/>
    <property type="match status" value="1"/>
</dbReference>
<keyword evidence="6" id="KW-1185">Reference proteome</keyword>
<dbReference type="Gene3D" id="3.40.630.190">
    <property type="entry name" value="LCP protein"/>
    <property type="match status" value="1"/>
</dbReference>